<accession>A0A0C9ZT76</accession>
<dbReference type="HOGENOM" id="CLU_2851220_0_0_1"/>
<dbReference type="InParanoid" id="A0A0C9ZT76"/>
<reference evidence="1 2" key="1">
    <citation type="submission" date="2014-04" db="EMBL/GenBank/DDBJ databases">
        <authorList>
            <consortium name="DOE Joint Genome Institute"/>
            <person name="Kuo A."/>
            <person name="Ruytinx J."/>
            <person name="Rineau F."/>
            <person name="Colpaert J."/>
            <person name="Kohler A."/>
            <person name="Nagy L.G."/>
            <person name="Floudas D."/>
            <person name="Copeland A."/>
            <person name="Barry K.W."/>
            <person name="Cichocki N."/>
            <person name="Veneault-Fourrey C."/>
            <person name="LaButti K."/>
            <person name="Lindquist E.A."/>
            <person name="Lipzen A."/>
            <person name="Lundell T."/>
            <person name="Morin E."/>
            <person name="Murat C."/>
            <person name="Sun H."/>
            <person name="Tunlid A."/>
            <person name="Henrissat B."/>
            <person name="Grigoriev I.V."/>
            <person name="Hibbett D.S."/>
            <person name="Martin F."/>
            <person name="Nordberg H.P."/>
            <person name="Cantor M.N."/>
            <person name="Hua S.X."/>
        </authorList>
    </citation>
    <scope>NUCLEOTIDE SEQUENCE [LARGE SCALE GENOMIC DNA]</scope>
    <source>
        <strain evidence="1 2">UH-Slu-Lm8-n1</strain>
    </source>
</reference>
<evidence type="ECO:0000313" key="2">
    <source>
        <dbReference type="Proteomes" id="UP000054485"/>
    </source>
</evidence>
<name>A0A0C9ZT76_9AGAM</name>
<proteinExistence type="predicted"/>
<protein>
    <submittedName>
        <fullName evidence="1">Uncharacterized protein</fullName>
    </submittedName>
</protein>
<sequence>MAVFGNRSCLYTTEGYQSATSSYPNITKVGAVQALEGPMRMAANQPSGDGNESRVLQDVVHMCTR</sequence>
<dbReference type="AlphaFoldDB" id="A0A0C9ZT76"/>
<reference evidence="2" key="2">
    <citation type="submission" date="2015-01" db="EMBL/GenBank/DDBJ databases">
        <title>Evolutionary Origins and Diversification of the Mycorrhizal Mutualists.</title>
        <authorList>
            <consortium name="DOE Joint Genome Institute"/>
            <consortium name="Mycorrhizal Genomics Consortium"/>
            <person name="Kohler A."/>
            <person name="Kuo A."/>
            <person name="Nagy L.G."/>
            <person name="Floudas D."/>
            <person name="Copeland A."/>
            <person name="Barry K.W."/>
            <person name="Cichocki N."/>
            <person name="Veneault-Fourrey C."/>
            <person name="LaButti K."/>
            <person name="Lindquist E.A."/>
            <person name="Lipzen A."/>
            <person name="Lundell T."/>
            <person name="Morin E."/>
            <person name="Murat C."/>
            <person name="Riley R."/>
            <person name="Ohm R."/>
            <person name="Sun H."/>
            <person name="Tunlid A."/>
            <person name="Henrissat B."/>
            <person name="Grigoriev I.V."/>
            <person name="Hibbett D.S."/>
            <person name="Martin F."/>
        </authorList>
    </citation>
    <scope>NUCLEOTIDE SEQUENCE [LARGE SCALE GENOMIC DNA]</scope>
    <source>
        <strain evidence="2">UH-Slu-Lm8-n1</strain>
    </source>
</reference>
<organism evidence="1 2">
    <name type="scientific">Suillus luteus UH-Slu-Lm8-n1</name>
    <dbReference type="NCBI Taxonomy" id="930992"/>
    <lineage>
        <taxon>Eukaryota</taxon>
        <taxon>Fungi</taxon>
        <taxon>Dikarya</taxon>
        <taxon>Basidiomycota</taxon>
        <taxon>Agaricomycotina</taxon>
        <taxon>Agaricomycetes</taxon>
        <taxon>Agaricomycetidae</taxon>
        <taxon>Boletales</taxon>
        <taxon>Suillineae</taxon>
        <taxon>Suillaceae</taxon>
        <taxon>Suillus</taxon>
    </lineage>
</organism>
<evidence type="ECO:0000313" key="1">
    <source>
        <dbReference type="EMBL" id="KIK41065.1"/>
    </source>
</evidence>
<gene>
    <name evidence="1" type="ORF">CY34DRAFT_806476</name>
</gene>
<dbReference type="EMBL" id="KN835280">
    <property type="protein sequence ID" value="KIK41065.1"/>
    <property type="molecule type" value="Genomic_DNA"/>
</dbReference>
<dbReference type="Proteomes" id="UP000054485">
    <property type="component" value="Unassembled WGS sequence"/>
</dbReference>
<keyword evidence="2" id="KW-1185">Reference proteome</keyword>